<dbReference type="GO" id="GO:0046872">
    <property type="term" value="F:metal ion binding"/>
    <property type="evidence" value="ECO:0007669"/>
    <property type="project" value="UniProtKB-KW"/>
</dbReference>
<keyword evidence="2" id="KW-0378">Hydrolase</keyword>
<dbReference type="STRING" id="1007099.SAMN05216287_0702"/>
<dbReference type="AlphaFoldDB" id="A0A1H2SN98"/>
<name>A0A1H2SN98_9PSED</name>
<proteinExistence type="predicted"/>
<protein>
    <submittedName>
        <fullName evidence="9">Colanic acid biosynthesis protein WcaH</fullName>
    </submittedName>
</protein>
<reference evidence="10" key="1">
    <citation type="submission" date="2016-10" db="EMBL/GenBank/DDBJ databases">
        <authorList>
            <person name="Varghese N."/>
            <person name="Submissions S."/>
        </authorList>
    </citation>
    <scope>NUCLEOTIDE SEQUENCE [LARGE SCALE GENOMIC DNA]</scope>
    <source>
        <strain evidence="10">NRRL B-59562</strain>
    </source>
</reference>
<dbReference type="RefSeq" id="WP_090224643.1">
    <property type="nucleotide sequence ID" value="NZ_FNNU01000001.1"/>
</dbReference>
<feature type="binding site" evidence="5">
    <location>
        <begin position="2"/>
        <end position="3"/>
    </location>
    <ligand>
        <name>substrate</name>
    </ligand>
</feature>
<feature type="binding site" evidence="6">
    <location>
        <position position="126"/>
    </location>
    <ligand>
        <name>Mg(2+)</name>
        <dbReference type="ChEBI" id="CHEBI:18420"/>
    </ligand>
</feature>
<comment type="cofactor">
    <cofactor evidence="6">
        <name>Mg(2+)</name>
        <dbReference type="ChEBI" id="CHEBI:18420"/>
    </cofactor>
    <text evidence="6">Binds 1 Mg(2+) ion per subunit.</text>
</comment>
<dbReference type="CDD" id="cd03430">
    <property type="entry name" value="NUDIX_GDPMH_NudD"/>
    <property type="match status" value="1"/>
</dbReference>
<dbReference type="GO" id="GO:0008727">
    <property type="term" value="F:GDP-mannose mannosyl hydrolase activity"/>
    <property type="evidence" value="ECO:0007669"/>
    <property type="project" value="InterPro"/>
</dbReference>
<feature type="binding site" evidence="6">
    <location>
        <position position="49"/>
    </location>
    <ligand>
        <name>Mg(2+)</name>
        <dbReference type="ChEBI" id="CHEBI:18420"/>
    </ligand>
</feature>
<accession>A0A1H2SN98</accession>
<dbReference type="NCBIfam" id="NF011963">
    <property type="entry name" value="PRK15434.1"/>
    <property type="match status" value="1"/>
</dbReference>
<dbReference type="Pfam" id="PF00293">
    <property type="entry name" value="NUDIX"/>
    <property type="match status" value="1"/>
</dbReference>
<evidence type="ECO:0000256" key="3">
    <source>
        <dbReference type="ARBA" id="ARBA00022842"/>
    </source>
</evidence>
<dbReference type="SUPFAM" id="SSF55811">
    <property type="entry name" value="Nudix"/>
    <property type="match status" value="1"/>
</dbReference>
<evidence type="ECO:0000256" key="4">
    <source>
        <dbReference type="PIRSR" id="PIRSR037599-1"/>
    </source>
</evidence>
<keyword evidence="10" id="KW-1185">Reference proteome</keyword>
<dbReference type="EMBL" id="FNNU01000001">
    <property type="protein sequence ID" value="SDW32935.1"/>
    <property type="molecule type" value="Genomic_DNA"/>
</dbReference>
<evidence type="ECO:0000256" key="7">
    <source>
        <dbReference type="PIRSR" id="PIRSR037599-4"/>
    </source>
</evidence>
<evidence type="ECO:0000256" key="5">
    <source>
        <dbReference type="PIRSR" id="PIRSR037599-2"/>
    </source>
</evidence>
<keyword evidence="3 6" id="KW-0460">Magnesium</keyword>
<dbReference type="PANTHER" id="PTHR43046:SF12">
    <property type="entry name" value="GDP-MANNOSE MANNOSYL HYDROLASE"/>
    <property type="match status" value="1"/>
</dbReference>
<evidence type="ECO:0000259" key="8">
    <source>
        <dbReference type="PROSITE" id="PS51462"/>
    </source>
</evidence>
<dbReference type="Proteomes" id="UP000243778">
    <property type="component" value="Unassembled WGS sequence"/>
</dbReference>
<feature type="domain" description="Nudix hydrolase" evidence="8">
    <location>
        <begin position="7"/>
        <end position="156"/>
    </location>
</feature>
<feature type="short sequence motif" description="Nudix box" evidence="7">
    <location>
        <begin position="50"/>
        <end position="71"/>
    </location>
</feature>
<feature type="binding site" evidence="5">
    <location>
        <position position="36"/>
    </location>
    <ligand>
        <name>substrate</name>
    </ligand>
</feature>
<evidence type="ECO:0000256" key="1">
    <source>
        <dbReference type="ARBA" id="ARBA00022723"/>
    </source>
</evidence>
<organism evidence="9 10">
    <name type="scientific">Pseudomonas kuykendallii</name>
    <dbReference type="NCBI Taxonomy" id="1007099"/>
    <lineage>
        <taxon>Bacteria</taxon>
        <taxon>Pseudomonadati</taxon>
        <taxon>Pseudomonadota</taxon>
        <taxon>Gammaproteobacteria</taxon>
        <taxon>Pseudomonadales</taxon>
        <taxon>Pseudomonadaceae</taxon>
        <taxon>Pseudomonas</taxon>
    </lineage>
</organism>
<dbReference type="InterPro" id="IPR015797">
    <property type="entry name" value="NUDIX_hydrolase-like_dom_sf"/>
</dbReference>
<dbReference type="PROSITE" id="PS51462">
    <property type="entry name" value="NUDIX"/>
    <property type="match status" value="1"/>
</dbReference>
<dbReference type="Gene3D" id="3.90.79.10">
    <property type="entry name" value="Nucleoside Triphosphate Pyrophosphohydrolase"/>
    <property type="match status" value="1"/>
</dbReference>
<evidence type="ECO:0000256" key="2">
    <source>
        <dbReference type="ARBA" id="ARBA00022801"/>
    </source>
</evidence>
<evidence type="ECO:0000256" key="6">
    <source>
        <dbReference type="PIRSR" id="PIRSR037599-3"/>
    </source>
</evidence>
<dbReference type="InterPro" id="IPR033715">
    <property type="entry name" value="GDPMH"/>
</dbReference>
<dbReference type="InterPro" id="IPR000086">
    <property type="entry name" value="NUDIX_hydrolase_dom"/>
</dbReference>
<dbReference type="PANTHER" id="PTHR43046">
    <property type="entry name" value="GDP-MANNOSE MANNOSYL HYDROLASE"/>
    <property type="match status" value="1"/>
</dbReference>
<gene>
    <name evidence="9" type="ORF">SAMN05216287_0702</name>
</gene>
<sequence>MFLDAEDFRRVVGATPLISLDLVVRSGEGTILLGERLNRPAQGFWFVPGGRIQKNETLDAAFRRLTMGELGIPFERSQARLLDIYEHFYEDSVFGTDSSSPNTHYVVVGYLLDLPAGLVLDPPREQHGHYRWWSPSEMRDSEQVHENTRAYLRALV</sequence>
<feature type="site" description="Critical for catalysis" evidence="4">
    <location>
        <position position="127"/>
    </location>
</feature>
<evidence type="ECO:0000313" key="9">
    <source>
        <dbReference type="EMBL" id="SDW32935.1"/>
    </source>
</evidence>
<evidence type="ECO:0000313" key="10">
    <source>
        <dbReference type="Proteomes" id="UP000243778"/>
    </source>
</evidence>
<feature type="binding site" evidence="5">
    <location>
        <position position="8"/>
    </location>
    <ligand>
        <name>substrate</name>
    </ligand>
</feature>
<dbReference type="OrthoDB" id="542521at2"/>
<keyword evidence="1 6" id="KW-0479">Metal-binding</keyword>
<dbReference type="PIRSF" id="PIRSF037599">
    <property type="entry name" value="GDPMH"/>
    <property type="match status" value="1"/>
</dbReference>
<feature type="binding site" evidence="6">
    <location>
        <position position="69"/>
    </location>
    <ligand>
        <name>Mg(2+)</name>
        <dbReference type="ChEBI" id="CHEBI:18420"/>
    </ligand>
</feature>